<keyword evidence="6 10" id="KW-0479">Metal-binding</keyword>
<proteinExistence type="inferred from homology"/>
<protein>
    <recommendedName>
        <fullName evidence="5 10">Carbonic anhydrase</fullName>
        <ecNumber evidence="5 10">4.2.1.1</ecNumber>
    </recommendedName>
</protein>
<evidence type="ECO:0000256" key="7">
    <source>
        <dbReference type="ARBA" id="ARBA00022833"/>
    </source>
</evidence>
<keyword evidence="10" id="KW-0732">Signal</keyword>
<dbReference type="SUPFAM" id="SSF51069">
    <property type="entry name" value="Carbonic anhydrase"/>
    <property type="match status" value="3"/>
</dbReference>
<dbReference type="InterPro" id="IPR041891">
    <property type="entry name" value="Alpha_CA_prokaryot-like"/>
</dbReference>
<dbReference type="EMBL" id="JAFEMO010000012">
    <property type="protein sequence ID" value="KAH7553519.1"/>
    <property type="molecule type" value="Genomic_DNA"/>
</dbReference>
<evidence type="ECO:0000256" key="8">
    <source>
        <dbReference type="ARBA" id="ARBA00023239"/>
    </source>
</evidence>
<reference evidence="12 13" key="1">
    <citation type="submission" date="2021-02" db="EMBL/GenBank/DDBJ databases">
        <title>Plant Genome Project.</title>
        <authorList>
            <person name="Zhang R.-G."/>
        </authorList>
    </citation>
    <scope>NUCLEOTIDE SEQUENCE [LARGE SCALE GENOMIC DNA]</scope>
    <source>
        <tissue evidence="12">Leaves</tissue>
    </source>
</reference>
<evidence type="ECO:0000259" key="11">
    <source>
        <dbReference type="PROSITE" id="PS51144"/>
    </source>
</evidence>
<keyword evidence="7 10" id="KW-0862">Zinc</keyword>
<evidence type="ECO:0000256" key="10">
    <source>
        <dbReference type="RuleBase" id="RU367011"/>
    </source>
</evidence>
<dbReference type="Proteomes" id="UP000827721">
    <property type="component" value="Unassembled WGS sequence"/>
</dbReference>
<evidence type="ECO:0000313" key="13">
    <source>
        <dbReference type="Proteomes" id="UP000827721"/>
    </source>
</evidence>
<evidence type="ECO:0000256" key="9">
    <source>
        <dbReference type="ARBA" id="ARBA00048348"/>
    </source>
</evidence>
<name>A0ABQ8HAJ9_9ROSI</name>
<evidence type="ECO:0000256" key="2">
    <source>
        <dbReference type="ARBA" id="ARBA00002904"/>
    </source>
</evidence>
<evidence type="ECO:0000256" key="1">
    <source>
        <dbReference type="ARBA" id="ARBA00001947"/>
    </source>
</evidence>
<dbReference type="SMART" id="SM01057">
    <property type="entry name" value="Carb_anhydrase"/>
    <property type="match status" value="2"/>
</dbReference>
<feature type="chain" id="PRO_5044958099" description="Carbonic anhydrase" evidence="10">
    <location>
        <begin position="30"/>
        <end position="530"/>
    </location>
</feature>
<comment type="catalytic activity">
    <reaction evidence="9 10">
        <text>hydrogencarbonate + H(+) = CO2 + H2O</text>
        <dbReference type="Rhea" id="RHEA:10748"/>
        <dbReference type="ChEBI" id="CHEBI:15377"/>
        <dbReference type="ChEBI" id="CHEBI:15378"/>
        <dbReference type="ChEBI" id="CHEBI:16526"/>
        <dbReference type="ChEBI" id="CHEBI:17544"/>
        <dbReference type="EC" id="4.2.1.1"/>
    </reaction>
</comment>
<accession>A0ABQ8HAJ9</accession>
<dbReference type="PROSITE" id="PS51144">
    <property type="entry name" value="ALPHA_CA_2"/>
    <property type="match status" value="1"/>
</dbReference>
<dbReference type="CDD" id="cd03124">
    <property type="entry name" value="alpha_CA_prokaryotic_like"/>
    <property type="match status" value="2"/>
</dbReference>
<dbReference type="Gene3D" id="3.10.200.10">
    <property type="entry name" value="Alpha carbonic anhydrase"/>
    <property type="match status" value="4"/>
</dbReference>
<comment type="similarity">
    <text evidence="4">Belongs to the alpha-class carbonic anhydrase family.</text>
</comment>
<dbReference type="PANTHER" id="PTHR18952">
    <property type="entry name" value="CARBONIC ANHYDRASE"/>
    <property type="match status" value="1"/>
</dbReference>
<feature type="domain" description="Alpha-carbonic anhydrase" evidence="11">
    <location>
        <begin position="36"/>
        <end position="522"/>
    </location>
</feature>
<comment type="function">
    <text evidence="2 10">Reversible hydration of carbon dioxide.</text>
</comment>
<keyword evidence="8 10" id="KW-0456">Lyase</keyword>
<comment type="caution">
    <text evidence="12">The sequence shown here is derived from an EMBL/GenBank/DDBJ whole genome shotgun (WGS) entry which is preliminary data.</text>
</comment>
<dbReference type="PROSITE" id="PS00162">
    <property type="entry name" value="ALPHA_CA_1"/>
    <property type="match status" value="1"/>
</dbReference>
<evidence type="ECO:0000256" key="3">
    <source>
        <dbReference type="ARBA" id="ARBA00004470"/>
    </source>
</evidence>
<evidence type="ECO:0000256" key="6">
    <source>
        <dbReference type="ARBA" id="ARBA00022723"/>
    </source>
</evidence>
<dbReference type="InterPro" id="IPR001148">
    <property type="entry name" value="CA_dom"/>
</dbReference>
<dbReference type="InterPro" id="IPR036398">
    <property type="entry name" value="CA_dom_sf"/>
</dbReference>
<keyword evidence="13" id="KW-1185">Reference proteome</keyword>
<dbReference type="Pfam" id="PF00194">
    <property type="entry name" value="Carb_anhydrase"/>
    <property type="match status" value="2"/>
</dbReference>
<comment type="cofactor">
    <cofactor evidence="1 10">
        <name>Zn(2+)</name>
        <dbReference type="ChEBI" id="CHEBI:29105"/>
    </cofactor>
</comment>
<evidence type="ECO:0000256" key="5">
    <source>
        <dbReference type="ARBA" id="ARBA00012925"/>
    </source>
</evidence>
<gene>
    <name evidence="12" type="ORF">JRO89_XS12G0021400</name>
</gene>
<sequence length="530" mass="60344">MHRSKLVFIYNSFLISLLIFSHYSEPVIAQEVEDEREFDYSQGGEKGPAHWGDLKQEWADCKRGSMQSPIDMSSDRVQVVVKSGEIKRRYKPSNAIVKNRGHDISLQWLNNSAGMIKINGTDYFLHQGHWHSPSEHTINGRRFDLELHMVHESFDPNATYKIAVIALLYKIDDQREFDYSQGGAMGPGRWGDLKQEWAACKSGNLQSPIDMSSRRVQVVVESGEIERRYRPSNAIVKNRGHDISLIENVMPMADKLTQRDIGVIDPRDIKMDLSRYYRYMGSLTVPPCTEEDEREFDYSEGGEKGPAHWGDLKQEWAACKSGDMQSPIDMCNDRVQVVFKSGDIERIYKPSNAILRNRGHDISLQWLNNSAGMIKMNGTDNFFLQQGHWHSPSEHTINGRSPDPNVTNYIAVIALLYKIGPPDAFLSKLIENVMPMADKLTEINMGVIDPRDIKIGGRKYYRYMGSLTVPPCTQGVIWTINKKTRTVSQDQANALRKAVHDYAEVNARPLQALNQRGVQLYNPNPENTPN</sequence>
<dbReference type="EC" id="4.2.1.1" evidence="5 10"/>
<evidence type="ECO:0000256" key="4">
    <source>
        <dbReference type="ARBA" id="ARBA00006365"/>
    </source>
</evidence>
<comment type="subcellular location">
    <subcellularLocation>
        <location evidence="3">Plastid</location>
        <location evidence="3">Chloroplast stroma</location>
    </subcellularLocation>
</comment>
<organism evidence="12 13">
    <name type="scientific">Xanthoceras sorbifolium</name>
    <dbReference type="NCBI Taxonomy" id="99658"/>
    <lineage>
        <taxon>Eukaryota</taxon>
        <taxon>Viridiplantae</taxon>
        <taxon>Streptophyta</taxon>
        <taxon>Embryophyta</taxon>
        <taxon>Tracheophyta</taxon>
        <taxon>Spermatophyta</taxon>
        <taxon>Magnoliopsida</taxon>
        <taxon>eudicotyledons</taxon>
        <taxon>Gunneridae</taxon>
        <taxon>Pentapetalae</taxon>
        <taxon>rosids</taxon>
        <taxon>malvids</taxon>
        <taxon>Sapindales</taxon>
        <taxon>Sapindaceae</taxon>
        <taxon>Xanthoceroideae</taxon>
        <taxon>Xanthoceras</taxon>
    </lineage>
</organism>
<dbReference type="PANTHER" id="PTHR18952:SF201">
    <property type="entry name" value="CARBONIC ANHYDRASE"/>
    <property type="match status" value="1"/>
</dbReference>
<dbReference type="InterPro" id="IPR023561">
    <property type="entry name" value="Carbonic_anhydrase_a-class"/>
</dbReference>
<feature type="signal peptide" evidence="10">
    <location>
        <begin position="1"/>
        <end position="29"/>
    </location>
</feature>
<comment type="similarity">
    <text evidence="10">Belongs to the alpha-carbonic anhydrase family.</text>
</comment>
<evidence type="ECO:0000313" key="12">
    <source>
        <dbReference type="EMBL" id="KAH7553519.1"/>
    </source>
</evidence>
<dbReference type="InterPro" id="IPR018338">
    <property type="entry name" value="Carbonic_anhydrase_a-class_CS"/>
</dbReference>